<dbReference type="InterPro" id="IPR043000">
    <property type="entry name" value="CBX7"/>
</dbReference>
<dbReference type="PRINTS" id="PR00504">
    <property type="entry name" value="CHROMODOMAIN"/>
</dbReference>
<feature type="compositionally biased region" description="Basic and acidic residues" evidence="6">
    <location>
        <begin position="146"/>
        <end position="165"/>
    </location>
</feature>
<feature type="domain" description="Chromo" evidence="7">
    <location>
        <begin position="11"/>
        <end position="69"/>
    </location>
</feature>
<dbReference type="InterPro" id="IPR000953">
    <property type="entry name" value="Chromo/chromo_shadow_dom"/>
</dbReference>
<dbReference type="InterPro" id="IPR023779">
    <property type="entry name" value="Chromodomain_CS"/>
</dbReference>
<evidence type="ECO:0000256" key="6">
    <source>
        <dbReference type="SAM" id="MobiDB-lite"/>
    </source>
</evidence>
<feature type="compositionally biased region" description="Basic and acidic residues" evidence="6">
    <location>
        <begin position="175"/>
        <end position="205"/>
    </location>
</feature>
<keyword evidence="2" id="KW-0678">Repressor</keyword>
<dbReference type="Pfam" id="PF00385">
    <property type="entry name" value="Chromo"/>
    <property type="match status" value="1"/>
</dbReference>
<dbReference type="RefSeq" id="XP_026884121.1">
    <property type="nucleotide sequence ID" value="XM_027028320.2"/>
</dbReference>
<dbReference type="AlphaFoldDB" id="A0A4W4FTF3"/>
<proteinExistence type="predicted"/>
<keyword evidence="9" id="KW-1185">Reference proteome</keyword>
<dbReference type="InterPro" id="IPR033773">
    <property type="entry name" value="CBX7_C"/>
</dbReference>
<feature type="compositionally biased region" description="Polar residues" evidence="6">
    <location>
        <begin position="206"/>
        <end position="220"/>
    </location>
</feature>
<dbReference type="GO" id="GO:0000122">
    <property type="term" value="P:negative regulation of transcription by RNA polymerase II"/>
    <property type="evidence" value="ECO:0007669"/>
    <property type="project" value="TreeGrafter"/>
</dbReference>
<reference evidence="9" key="2">
    <citation type="journal article" date="2017" name="Sci. Adv.">
        <title>A tail of two voltages: Proteomic comparison of the three electric organs of the electric eel.</title>
        <authorList>
            <person name="Traeger L.L."/>
            <person name="Sabat G."/>
            <person name="Barrett-Wilt G.A."/>
            <person name="Wells G.B."/>
            <person name="Sussman M.R."/>
        </authorList>
    </citation>
    <scope>NUCLEOTIDE SEQUENCE [LARGE SCALE GENOMIC DNA]</scope>
</reference>
<reference evidence="8" key="4">
    <citation type="submission" date="2025-08" db="UniProtKB">
        <authorList>
            <consortium name="Ensembl"/>
        </authorList>
    </citation>
    <scope>IDENTIFICATION</scope>
</reference>
<evidence type="ECO:0000256" key="2">
    <source>
        <dbReference type="ARBA" id="ARBA00022491"/>
    </source>
</evidence>
<dbReference type="STRING" id="8005.ENSEEEP00000028264"/>
<dbReference type="PROSITE" id="PS50013">
    <property type="entry name" value="CHROMO_2"/>
    <property type="match status" value="1"/>
</dbReference>
<dbReference type="Gene3D" id="2.40.50.40">
    <property type="match status" value="1"/>
</dbReference>
<dbReference type="GeneID" id="113588928"/>
<keyword evidence="5" id="KW-0539">Nucleus</keyword>
<dbReference type="SMART" id="SM00298">
    <property type="entry name" value="CHROMO"/>
    <property type="match status" value="1"/>
</dbReference>
<dbReference type="PROSITE" id="PS00598">
    <property type="entry name" value="CHROMO_1"/>
    <property type="match status" value="1"/>
</dbReference>
<dbReference type="KEGG" id="eee:113588928"/>
<dbReference type="OrthoDB" id="1918685at2759"/>
<gene>
    <name evidence="8" type="primary">cbx7a</name>
</gene>
<evidence type="ECO:0000259" key="7">
    <source>
        <dbReference type="PROSITE" id="PS50013"/>
    </source>
</evidence>
<evidence type="ECO:0000256" key="3">
    <source>
        <dbReference type="ARBA" id="ARBA00023015"/>
    </source>
</evidence>
<dbReference type="OMA" id="TTEERCE"/>
<protein>
    <recommendedName>
        <fullName evidence="7">Chromo domain-containing protein</fullName>
    </recommendedName>
</protein>
<sequence>MELSSIGEQVFAVESITKKRVRKGNVEYLLKWQGWPPKYSTWEPEDNILDPRLVLAFEEKEERDRAQAHRRKGLRPRRLILRNIYTMELRSAHKAPEKPAPRIRLSLTRSVGAELEHSGRRCRIGEGRVKHQRLEKRKSRQCVSRHTADNTENPRQRTLTHKKDSTEEEWEEEKEQEKKKRKTEKDDEKTDEHRDIPSAQEKTEDSTFSAEQNVTAMANQTEHHSSTHDYGEDSAKDSSDGTCSAPTVTDKSASDTITDTHEQGPITDGSEIRVSALELHDHTTTHQSTKTSSEAVLTAKEGSAIDRGQNRVSVIAVRHLIDSCGRGQAKETAETECSTAKLKEETGEDEGTAEYMTTLQLSTEVRTNQSQASESSQHPGKVIVTEVTINSLTVTFKEAVSAEGFFSGCELQV</sequence>
<dbReference type="GO" id="GO:0035102">
    <property type="term" value="C:PRC1 complex"/>
    <property type="evidence" value="ECO:0007669"/>
    <property type="project" value="InterPro"/>
</dbReference>
<dbReference type="InterPro" id="IPR017984">
    <property type="entry name" value="Chromo_dom_subgr"/>
</dbReference>
<evidence type="ECO:0000256" key="4">
    <source>
        <dbReference type="ARBA" id="ARBA00023163"/>
    </source>
</evidence>
<accession>A0A4W4FTF3</accession>
<reference evidence="8" key="5">
    <citation type="submission" date="2025-09" db="UniProtKB">
        <authorList>
            <consortium name="Ensembl"/>
        </authorList>
    </citation>
    <scope>IDENTIFICATION</scope>
</reference>
<keyword evidence="4" id="KW-0804">Transcription</keyword>
<reference evidence="9" key="1">
    <citation type="journal article" date="2014" name="Science">
        <title>Nonhuman genetics. Genomic basis for the convergent evolution of electric organs.</title>
        <authorList>
            <person name="Gallant J.R."/>
            <person name="Traeger L.L."/>
            <person name="Volkening J.D."/>
            <person name="Moffett H."/>
            <person name="Chen P.H."/>
            <person name="Novina C.D."/>
            <person name="Phillips G.N.Jr."/>
            <person name="Anand R."/>
            <person name="Wells G.B."/>
            <person name="Pinch M."/>
            <person name="Guth R."/>
            <person name="Unguez G.A."/>
            <person name="Albert J.S."/>
            <person name="Zakon H.H."/>
            <person name="Samanta M.P."/>
            <person name="Sussman M.R."/>
        </authorList>
    </citation>
    <scope>NUCLEOTIDE SEQUENCE [LARGE SCALE GENOMIC DNA]</scope>
</reference>
<feature type="compositionally biased region" description="Basic residues" evidence="6">
    <location>
        <begin position="130"/>
        <end position="140"/>
    </location>
</feature>
<dbReference type="InterPro" id="IPR023780">
    <property type="entry name" value="Chromo_domain"/>
</dbReference>
<feature type="region of interest" description="Disordered" evidence="6">
    <location>
        <begin position="130"/>
        <end position="270"/>
    </location>
</feature>
<dbReference type="Proteomes" id="UP000314983">
    <property type="component" value="Chromosome 4"/>
</dbReference>
<dbReference type="Pfam" id="PF17218">
    <property type="entry name" value="CBX7_C"/>
    <property type="match status" value="1"/>
</dbReference>
<evidence type="ECO:0000313" key="8">
    <source>
        <dbReference type="Ensembl" id="ENSEEEP00000028264.1"/>
    </source>
</evidence>
<dbReference type="Ensembl" id="ENSEEET00000028590.2">
    <property type="protein sequence ID" value="ENSEEEP00000028264.1"/>
    <property type="gene ID" value="ENSEEEG00000013588.2"/>
</dbReference>
<dbReference type="CTD" id="550551"/>
<dbReference type="SUPFAM" id="SSF54160">
    <property type="entry name" value="Chromo domain-like"/>
    <property type="match status" value="1"/>
</dbReference>
<keyword evidence="3" id="KW-0805">Transcription regulation</keyword>
<dbReference type="PANTHER" id="PTHR47277:SF1">
    <property type="entry name" value="CHROMOBOX PROTEIN HOMOLOG 7"/>
    <property type="match status" value="1"/>
</dbReference>
<dbReference type="GeneTree" id="ENSGT00940000158365"/>
<feature type="compositionally biased region" description="Polar residues" evidence="6">
    <location>
        <begin position="240"/>
        <end position="257"/>
    </location>
</feature>
<reference evidence="8" key="3">
    <citation type="submission" date="2020-05" db="EMBL/GenBank/DDBJ databases">
        <title>Electrophorus electricus (electric eel) genome, fEleEle1, primary haplotype.</title>
        <authorList>
            <person name="Myers G."/>
            <person name="Meyer A."/>
            <person name="Fedrigo O."/>
            <person name="Formenti G."/>
            <person name="Rhie A."/>
            <person name="Tracey A."/>
            <person name="Sims Y."/>
            <person name="Jarvis E.D."/>
        </authorList>
    </citation>
    <scope>NUCLEOTIDE SEQUENCE [LARGE SCALE GENOMIC DNA]</scope>
</reference>
<dbReference type="PANTHER" id="PTHR47277">
    <property type="entry name" value="CHROMOBOX PROTEIN HOMOLOG 7"/>
    <property type="match status" value="1"/>
</dbReference>
<dbReference type="FunFam" id="2.40.50.40:FF:000006">
    <property type="entry name" value="Chromobox protein homolog 7"/>
    <property type="match status" value="1"/>
</dbReference>
<comment type="subcellular location">
    <subcellularLocation>
        <location evidence="1">Nucleus</location>
    </subcellularLocation>
</comment>
<dbReference type="InterPro" id="IPR016197">
    <property type="entry name" value="Chromo-like_dom_sf"/>
</dbReference>
<evidence type="ECO:0000256" key="5">
    <source>
        <dbReference type="ARBA" id="ARBA00023242"/>
    </source>
</evidence>
<feature type="compositionally biased region" description="Basic and acidic residues" evidence="6">
    <location>
        <begin position="221"/>
        <end position="239"/>
    </location>
</feature>
<evidence type="ECO:0000313" key="9">
    <source>
        <dbReference type="Proteomes" id="UP000314983"/>
    </source>
</evidence>
<organism evidence="8 9">
    <name type="scientific">Electrophorus electricus</name>
    <name type="common">Electric eel</name>
    <name type="synonym">Gymnotus electricus</name>
    <dbReference type="NCBI Taxonomy" id="8005"/>
    <lineage>
        <taxon>Eukaryota</taxon>
        <taxon>Metazoa</taxon>
        <taxon>Chordata</taxon>
        <taxon>Craniata</taxon>
        <taxon>Vertebrata</taxon>
        <taxon>Euteleostomi</taxon>
        <taxon>Actinopterygii</taxon>
        <taxon>Neopterygii</taxon>
        <taxon>Teleostei</taxon>
        <taxon>Ostariophysi</taxon>
        <taxon>Gymnotiformes</taxon>
        <taxon>Gymnotoidei</taxon>
        <taxon>Gymnotidae</taxon>
        <taxon>Electrophorus</taxon>
    </lineage>
</organism>
<name>A0A4W4FTF3_ELEEL</name>
<dbReference type="CDD" id="cd18646">
    <property type="entry name" value="CD_Cbx7"/>
    <property type="match status" value="1"/>
</dbReference>
<evidence type="ECO:0000256" key="1">
    <source>
        <dbReference type="ARBA" id="ARBA00004123"/>
    </source>
</evidence>